<evidence type="ECO:0000313" key="3">
    <source>
        <dbReference type="Proteomes" id="UP000050969"/>
    </source>
</evidence>
<dbReference type="STRING" id="1293598.IV56_GL001286"/>
<accession>A0A0R2MWZ2</accession>
<dbReference type="AlphaFoldDB" id="A0A0R2MWZ2"/>
<dbReference type="PATRIC" id="fig|1293598.4.peg.1350"/>
<keyword evidence="3" id="KW-1185">Reference proteome</keyword>
<comment type="caution">
    <text evidence="2">The sequence shown here is derived from an EMBL/GenBank/DDBJ whole genome shotgun (WGS) entry which is preliminary data.</text>
</comment>
<feature type="compositionally biased region" description="Basic residues" evidence="1">
    <location>
        <begin position="43"/>
        <end position="52"/>
    </location>
</feature>
<organism evidence="2 3">
    <name type="scientific">Lacticaseibacillus saniviri JCM 17471 = DSM 24301</name>
    <dbReference type="NCBI Taxonomy" id="1293598"/>
    <lineage>
        <taxon>Bacteria</taxon>
        <taxon>Bacillati</taxon>
        <taxon>Bacillota</taxon>
        <taxon>Bacilli</taxon>
        <taxon>Lactobacillales</taxon>
        <taxon>Lactobacillaceae</taxon>
        <taxon>Lacticaseibacillus</taxon>
    </lineage>
</organism>
<reference evidence="2 3" key="1">
    <citation type="journal article" date="2015" name="Genome Announc.">
        <title>Expanding the biotechnology potential of lactobacilli through comparative genomics of 213 strains and associated genera.</title>
        <authorList>
            <person name="Sun Z."/>
            <person name="Harris H.M."/>
            <person name="McCann A."/>
            <person name="Guo C."/>
            <person name="Argimon S."/>
            <person name="Zhang W."/>
            <person name="Yang X."/>
            <person name="Jeffery I.B."/>
            <person name="Cooney J.C."/>
            <person name="Kagawa T.F."/>
            <person name="Liu W."/>
            <person name="Song Y."/>
            <person name="Salvetti E."/>
            <person name="Wrobel A."/>
            <person name="Rasinkangas P."/>
            <person name="Parkhill J."/>
            <person name="Rea M.C."/>
            <person name="O'Sullivan O."/>
            <person name="Ritari J."/>
            <person name="Douillard F.P."/>
            <person name="Paul Ross R."/>
            <person name="Yang R."/>
            <person name="Briner A.E."/>
            <person name="Felis G.E."/>
            <person name="de Vos W.M."/>
            <person name="Barrangou R."/>
            <person name="Klaenhammer T.R."/>
            <person name="Caufield P.W."/>
            <person name="Cui Y."/>
            <person name="Zhang H."/>
            <person name="O'Toole P.W."/>
        </authorList>
    </citation>
    <scope>NUCLEOTIDE SEQUENCE [LARGE SCALE GENOMIC DNA]</scope>
    <source>
        <strain evidence="2 3">DSM 24301</strain>
    </source>
</reference>
<gene>
    <name evidence="2" type="ORF">IV56_GL001286</name>
</gene>
<proteinExistence type="predicted"/>
<evidence type="ECO:0000313" key="2">
    <source>
        <dbReference type="EMBL" id="KRO18158.1"/>
    </source>
</evidence>
<feature type="region of interest" description="Disordered" evidence="1">
    <location>
        <begin position="28"/>
        <end position="52"/>
    </location>
</feature>
<sequence>MHFKRNKEPEAPRSKDYDFAEMVKAAREQPKQFSRLQKAFDKLKKKPKGKSL</sequence>
<dbReference type="RefSeq" id="WP_156321519.1">
    <property type="nucleotide sequence ID" value="NZ_BBBX01000001.1"/>
</dbReference>
<protein>
    <submittedName>
        <fullName evidence="2">Uncharacterized protein</fullName>
    </submittedName>
</protein>
<dbReference type="Proteomes" id="UP000050969">
    <property type="component" value="Unassembled WGS sequence"/>
</dbReference>
<name>A0A0R2MWZ2_9LACO</name>
<dbReference type="EMBL" id="JQCE01000005">
    <property type="protein sequence ID" value="KRO18158.1"/>
    <property type="molecule type" value="Genomic_DNA"/>
</dbReference>
<evidence type="ECO:0000256" key="1">
    <source>
        <dbReference type="SAM" id="MobiDB-lite"/>
    </source>
</evidence>